<proteinExistence type="predicted"/>
<evidence type="ECO:0000313" key="3">
    <source>
        <dbReference type="Proteomes" id="UP001469553"/>
    </source>
</evidence>
<name>A0ABV1A339_9TELE</name>
<comment type="caution">
    <text evidence="2">The sequence shown here is derived from an EMBL/GenBank/DDBJ whole genome shotgun (WGS) entry which is preliminary data.</text>
</comment>
<feature type="compositionally biased region" description="Basic residues" evidence="1">
    <location>
        <begin position="15"/>
        <end position="25"/>
    </location>
</feature>
<feature type="compositionally biased region" description="Basic and acidic residues" evidence="1">
    <location>
        <begin position="1"/>
        <end position="14"/>
    </location>
</feature>
<organism evidence="2 3">
    <name type="scientific">Ameca splendens</name>
    <dbReference type="NCBI Taxonomy" id="208324"/>
    <lineage>
        <taxon>Eukaryota</taxon>
        <taxon>Metazoa</taxon>
        <taxon>Chordata</taxon>
        <taxon>Craniata</taxon>
        <taxon>Vertebrata</taxon>
        <taxon>Euteleostomi</taxon>
        <taxon>Actinopterygii</taxon>
        <taxon>Neopterygii</taxon>
        <taxon>Teleostei</taxon>
        <taxon>Neoteleostei</taxon>
        <taxon>Acanthomorphata</taxon>
        <taxon>Ovalentaria</taxon>
        <taxon>Atherinomorphae</taxon>
        <taxon>Cyprinodontiformes</taxon>
        <taxon>Goodeidae</taxon>
        <taxon>Ameca</taxon>
    </lineage>
</organism>
<dbReference type="EMBL" id="JAHRIP010078911">
    <property type="protein sequence ID" value="MEQ2312397.1"/>
    <property type="molecule type" value="Genomic_DNA"/>
</dbReference>
<evidence type="ECO:0000256" key="1">
    <source>
        <dbReference type="SAM" id="MobiDB-lite"/>
    </source>
</evidence>
<protein>
    <submittedName>
        <fullName evidence="2">Uncharacterized protein</fullName>
    </submittedName>
</protein>
<gene>
    <name evidence="2" type="ORF">AMECASPLE_030608</name>
</gene>
<sequence>MKNETRRLGDMGDSHRKKRWGRRRPPAGGEGGTNWVGSMQFIDALDGEDLLLTGEVKWRPLVEESAQSILKVVLMEVQESSRRSGIMIQTHAGLLVCPSSCQVDLSAQLLLTTDQSNSSEPLVYLLLHPDVTQGRHMKESFLRLVYVLNLQRILWQKRSGADQRVKPDSRFTVINPDQLSDP</sequence>
<accession>A0ABV1A339</accession>
<reference evidence="2 3" key="1">
    <citation type="submission" date="2021-06" db="EMBL/GenBank/DDBJ databases">
        <authorList>
            <person name="Palmer J.M."/>
        </authorList>
    </citation>
    <scope>NUCLEOTIDE SEQUENCE [LARGE SCALE GENOMIC DNA]</scope>
    <source>
        <strain evidence="2 3">AS_MEX2019</strain>
        <tissue evidence="2">Muscle</tissue>
    </source>
</reference>
<keyword evidence="3" id="KW-1185">Reference proteome</keyword>
<dbReference type="Proteomes" id="UP001469553">
    <property type="component" value="Unassembled WGS sequence"/>
</dbReference>
<feature type="region of interest" description="Disordered" evidence="1">
    <location>
        <begin position="1"/>
        <end position="33"/>
    </location>
</feature>
<evidence type="ECO:0000313" key="2">
    <source>
        <dbReference type="EMBL" id="MEQ2312397.1"/>
    </source>
</evidence>